<reference evidence="1" key="1">
    <citation type="submission" date="2018-05" db="EMBL/GenBank/DDBJ databases">
        <authorList>
            <person name="Lanie J.A."/>
            <person name="Ng W.-L."/>
            <person name="Kazmierczak K.M."/>
            <person name="Andrzejewski T.M."/>
            <person name="Davidsen T.M."/>
            <person name="Wayne K.J."/>
            <person name="Tettelin H."/>
            <person name="Glass J.I."/>
            <person name="Rusch D."/>
            <person name="Podicherti R."/>
            <person name="Tsui H.-C.T."/>
            <person name="Winkler M.E."/>
        </authorList>
    </citation>
    <scope>NUCLEOTIDE SEQUENCE</scope>
</reference>
<gene>
    <name evidence="1" type="ORF">METZ01_LOCUS474996</name>
</gene>
<name>A0A383BQD9_9ZZZZ</name>
<sequence>MGRDVNRDTGVCLPGFQAIPRYVNACGPDGCRVRLTDKALVV</sequence>
<proteinExistence type="predicted"/>
<dbReference type="EMBL" id="UINC01202372">
    <property type="protein sequence ID" value="SVE22142.1"/>
    <property type="molecule type" value="Genomic_DNA"/>
</dbReference>
<feature type="non-terminal residue" evidence="1">
    <location>
        <position position="42"/>
    </location>
</feature>
<accession>A0A383BQD9</accession>
<dbReference type="AlphaFoldDB" id="A0A383BQD9"/>
<evidence type="ECO:0000313" key="1">
    <source>
        <dbReference type="EMBL" id="SVE22142.1"/>
    </source>
</evidence>
<protein>
    <submittedName>
        <fullName evidence="1">Uncharacterized protein</fullName>
    </submittedName>
</protein>
<organism evidence="1">
    <name type="scientific">marine metagenome</name>
    <dbReference type="NCBI Taxonomy" id="408172"/>
    <lineage>
        <taxon>unclassified sequences</taxon>
        <taxon>metagenomes</taxon>
        <taxon>ecological metagenomes</taxon>
    </lineage>
</organism>